<proteinExistence type="predicted"/>
<dbReference type="Pfam" id="PF04788">
    <property type="entry name" value="DUF620"/>
    <property type="match status" value="1"/>
</dbReference>
<keyword evidence="2" id="KW-1185">Reference proteome</keyword>
<dbReference type="AlphaFoldDB" id="A0A833VSA3"/>
<name>A0A833VSA3_9POAL</name>
<accession>A0A833VSA3</accession>
<dbReference type="PANTHER" id="PTHR31300">
    <property type="entry name" value="LIPASE"/>
    <property type="match status" value="1"/>
</dbReference>
<organism evidence="1 2">
    <name type="scientific">Carex littledalei</name>
    <dbReference type="NCBI Taxonomy" id="544730"/>
    <lineage>
        <taxon>Eukaryota</taxon>
        <taxon>Viridiplantae</taxon>
        <taxon>Streptophyta</taxon>
        <taxon>Embryophyta</taxon>
        <taxon>Tracheophyta</taxon>
        <taxon>Spermatophyta</taxon>
        <taxon>Magnoliopsida</taxon>
        <taxon>Liliopsida</taxon>
        <taxon>Poales</taxon>
        <taxon>Cyperaceae</taxon>
        <taxon>Cyperoideae</taxon>
        <taxon>Cariceae</taxon>
        <taxon>Carex</taxon>
        <taxon>Carex subgen. Euthyceras</taxon>
    </lineage>
</organism>
<reference evidence="1" key="1">
    <citation type="submission" date="2020-01" db="EMBL/GenBank/DDBJ databases">
        <title>Genome sequence of Kobresia littledalei, the first chromosome-level genome in the family Cyperaceae.</title>
        <authorList>
            <person name="Qu G."/>
        </authorList>
    </citation>
    <scope>NUCLEOTIDE SEQUENCE</scope>
    <source>
        <strain evidence="1">C.B.Clarke</strain>
        <tissue evidence="1">Leaf</tissue>
    </source>
</reference>
<protein>
    <submittedName>
        <fullName evidence="1">Uncharacterized protein</fullName>
    </submittedName>
</protein>
<comment type="caution">
    <text evidence="1">The sequence shown here is derived from an EMBL/GenBank/DDBJ whole genome shotgun (WGS) entry which is preliminary data.</text>
</comment>
<dbReference type="InterPro" id="IPR006873">
    <property type="entry name" value="DUF620"/>
</dbReference>
<evidence type="ECO:0000313" key="2">
    <source>
        <dbReference type="Proteomes" id="UP000623129"/>
    </source>
</evidence>
<dbReference type="PANTHER" id="PTHR31300:SF30">
    <property type="entry name" value="EMB|CAB81597.1"/>
    <property type="match status" value="1"/>
</dbReference>
<evidence type="ECO:0000313" key="1">
    <source>
        <dbReference type="EMBL" id="KAF3332534.1"/>
    </source>
</evidence>
<dbReference type="Proteomes" id="UP000623129">
    <property type="component" value="Unassembled WGS sequence"/>
</dbReference>
<sequence length="436" mass="47816">MERGYSTVSSLNSRSPLRGLAMVGEALTPLMECPNDATCAAQNIPESRKERWTQWMKSRLPWSHPSASPSCSDLRLLLSVMGAPLAPFNVNTAEPFPQLSLKNAPIQVSSAKYIIQQYIAAVGGLKHLNSINNTYALGKVRMVASEFEAATKAKKNQGGGPSASVSETGGFVLWQMKPSMWCIELALGGSKIRAGSNGGIVWRQTPWLGAHAAKGSVRPLRRVIQGLDPLTTATMFTKARCIAEKKINGEDCFILKLCASDENLKSRSNGPAELIRHNLLGYFSQRTGLLIQIEDSQLSRIQVNCHDDESIYWETNTISFLEDYRSVEGVMIAHSGRSVVTLYRFGETATSHTRTRMEEAWTIDEVAFNVHGLSLDCFIPPADIKSDPFPEMCLPQASERGKSTNSLTGGCAKVAALERSGDHHHAVDRIYWSAES</sequence>
<dbReference type="OrthoDB" id="583864at2759"/>
<dbReference type="EMBL" id="SWLB01000011">
    <property type="protein sequence ID" value="KAF3332534.1"/>
    <property type="molecule type" value="Genomic_DNA"/>
</dbReference>
<gene>
    <name evidence="1" type="ORF">FCM35_KLT02111</name>
</gene>